<comment type="caution">
    <text evidence="1">The sequence shown here is derived from an EMBL/GenBank/DDBJ whole genome shotgun (WGS) entry which is preliminary data.</text>
</comment>
<name>A0A9N9I5J2_FUNMO</name>
<organism evidence="1 2">
    <name type="scientific">Funneliformis mosseae</name>
    <name type="common">Endomycorrhizal fungus</name>
    <name type="synonym">Glomus mosseae</name>
    <dbReference type="NCBI Taxonomy" id="27381"/>
    <lineage>
        <taxon>Eukaryota</taxon>
        <taxon>Fungi</taxon>
        <taxon>Fungi incertae sedis</taxon>
        <taxon>Mucoromycota</taxon>
        <taxon>Glomeromycotina</taxon>
        <taxon>Glomeromycetes</taxon>
        <taxon>Glomerales</taxon>
        <taxon>Glomeraceae</taxon>
        <taxon>Funneliformis</taxon>
    </lineage>
</organism>
<accession>A0A9N9I5J2</accession>
<dbReference type="AlphaFoldDB" id="A0A9N9I5J2"/>
<keyword evidence="2" id="KW-1185">Reference proteome</keyword>
<protein>
    <submittedName>
        <fullName evidence="1">11649_t:CDS:1</fullName>
    </submittedName>
</protein>
<dbReference type="EMBL" id="CAJVPP010013255">
    <property type="protein sequence ID" value="CAG8720272.1"/>
    <property type="molecule type" value="Genomic_DNA"/>
</dbReference>
<gene>
    <name evidence="1" type="ORF">FMOSSE_LOCUS14936</name>
</gene>
<feature type="non-terminal residue" evidence="1">
    <location>
        <position position="79"/>
    </location>
</feature>
<proteinExistence type="predicted"/>
<dbReference type="Proteomes" id="UP000789375">
    <property type="component" value="Unassembled WGS sequence"/>
</dbReference>
<feature type="non-terminal residue" evidence="1">
    <location>
        <position position="1"/>
    </location>
</feature>
<sequence>IAYAIKKYVRVGFEIKEGIDIENAIKYLCDTLIEELNPNCEKSDKKIKSLVGISNMNEWKWPIDRPFADFIQACSLPNI</sequence>
<evidence type="ECO:0000313" key="2">
    <source>
        <dbReference type="Proteomes" id="UP000789375"/>
    </source>
</evidence>
<reference evidence="1" key="1">
    <citation type="submission" date="2021-06" db="EMBL/GenBank/DDBJ databases">
        <authorList>
            <person name="Kallberg Y."/>
            <person name="Tangrot J."/>
            <person name="Rosling A."/>
        </authorList>
    </citation>
    <scope>NUCLEOTIDE SEQUENCE</scope>
    <source>
        <strain evidence="1">87-6 pot B 2015</strain>
    </source>
</reference>
<evidence type="ECO:0000313" key="1">
    <source>
        <dbReference type="EMBL" id="CAG8720272.1"/>
    </source>
</evidence>